<proteinExistence type="predicted"/>
<dbReference type="WBParaSite" id="nRc.2.0.1.t05499-RA">
    <property type="protein sequence ID" value="nRc.2.0.1.t05499-RA"/>
    <property type="gene ID" value="nRc.2.0.1.g05499"/>
</dbReference>
<accession>A0A915HUC8</accession>
<dbReference type="Proteomes" id="UP000887565">
    <property type="component" value="Unplaced"/>
</dbReference>
<evidence type="ECO:0000313" key="1">
    <source>
        <dbReference type="Proteomes" id="UP000887565"/>
    </source>
</evidence>
<organism evidence="1 2">
    <name type="scientific">Romanomermis culicivorax</name>
    <name type="common">Nematode worm</name>
    <dbReference type="NCBI Taxonomy" id="13658"/>
    <lineage>
        <taxon>Eukaryota</taxon>
        <taxon>Metazoa</taxon>
        <taxon>Ecdysozoa</taxon>
        <taxon>Nematoda</taxon>
        <taxon>Enoplea</taxon>
        <taxon>Dorylaimia</taxon>
        <taxon>Mermithida</taxon>
        <taxon>Mermithoidea</taxon>
        <taxon>Mermithidae</taxon>
        <taxon>Romanomermis</taxon>
    </lineage>
</organism>
<evidence type="ECO:0000313" key="2">
    <source>
        <dbReference type="WBParaSite" id="nRc.2.0.1.t05499-RA"/>
    </source>
</evidence>
<sequence>MNNWRLVQSRPEAVKEIFRPTFDEQQKTVVVVMILMTQKEDENCKLPSQDKLLMLEEDFQQPEKHLIIIETPVEIREAQRNDVYIAKLLKTLEGKEISTISSIFHTKNEILYRTSKQANKASAIVVSTTLIESVCTNFMQKFVI</sequence>
<name>A0A915HUC8_ROMCU</name>
<dbReference type="AlphaFoldDB" id="A0A915HUC8"/>
<keyword evidence="1" id="KW-1185">Reference proteome</keyword>
<reference evidence="2" key="1">
    <citation type="submission" date="2022-11" db="UniProtKB">
        <authorList>
            <consortium name="WormBaseParasite"/>
        </authorList>
    </citation>
    <scope>IDENTIFICATION</scope>
</reference>
<protein>
    <submittedName>
        <fullName evidence="2">Uncharacterized protein</fullName>
    </submittedName>
</protein>